<keyword evidence="5 8" id="KW-0560">Oxidoreductase</keyword>
<evidence type="ECO:0000313" key="8">
    <source>
        <dbReference type="EMBL" id="MBB3996741.1"/>
    </source>
</evidence>
<protein>
    <submittedName>
        <fullName evidence="8">Kynurenine 3-monooxygenase</fullName>
        <ecNumber evidence="8">1.14.13.9</ecNumber>
    </submittedName>
</protein>
<evidence type="ECO:0000256" key="5">
    <source>
        <dbReference type="ARBA" id="ARBA00023002"/>
    </source>
</evidence>
<reference evidence="8 9" key="1">
    <citation type="submission" date="2020-08" db="EMBL/GenBank/DDBJ databases">
        <title>Genomic Encyclopedia of Type Strains, Phase IV (KMG-IV): sequencing the most valuable type-strain genomes for metagenomic binning, comparative biology and taxonomic classification.</title>
        <authorList>
            <person name="Goeker M."/>
        </authorList>
    </citation>
    <scope>NUCLEOTIDE SEQUENCE [LARGE SCALE GENOMIC DNA]</scope>
    <source>
        <strain evidence="8 9">DSM 102238</strain>
    </source>
</reference>
<evidence type="ECO:0000259" key="7">
    <source>
        <dbReference type="Pfam" id="PF01494"/>
    </source>
</evidence>
<evidence type="ECO:0000256" key="4">
    <source>
        <dbReference type="ARBA" id="ARBA00022857"/>
    </source>
</evidence>
<evidence type="ECO:0000256" key="6">
    <source>
        <dbReference type="ARBA" id="ARBA00023033"/>
    </source>
</evidence>
<organism evidence="8 9">
    <name type="scientific">Aureimonas pseudogalii</name>
    <dbReference type="NCBI Taxonomy" id="1744844"/>
    <lineage>
        <taxon>Bacteria</taxon>
        <taxon>Pseudomonadati</taxon>
        <taxon>Pseudomonadota</taxon>
        <taxon>Alphaproteobacteria</taxon>
        <taxon>Hyphomicrobiales</taxon>
        <taxon>Aurantimonadaceae</taxon>
        <taxon>Aureimonas</taxon>
    </lineage>
</organism>
<evidence type="ECO:0000313" key="9">
    <source>
        <dbReference type="Proteomes" id="UP000542776"/>
    </source>
</evidence>
<feature type="domain" description="FAD-binding" evidence="7">
    <location>
        <begin position="14"/>
        <end position="184"/>
    </location>
</feature>
<name>A0A7W6E8J4_9HYPH</name>
<dbReference type="GO" id="GO:0071949">
    <property type="term" value="F:FAD binding"/>
    <property type="evidence" value="ECO:0007669"/>
    <property type="project" value="InterPro"/>
</dbReference>
<keyword evidence="4" id="KW-0521">NADP</keyword>
<dbReference type="AlphaFoldDB" id="A0A7W6E8J4"/>
<dbReference type="Proteomes" id="UP000542776">
    <property type="component" value="Unassembled WGS sequence"/>
</dbReference>
<gene>
    <name evidence="8" type="ORF">GGR04_000562</name>
</gene>
<evidence type="ECO:0000256" key="3">
    <source>
        <dbReference type="ARBA" id="ARBA00022827"/>
    </source>
</evidence>
<feature type="domain" description="FAD-binding" evidence="7">
    <location>
        <begin position="297"/>
        <end position="367"/>
    </location>
</feature>
<dbReference type="PRINTS" id="PR00420">
    <property type="entry name" value="RNGMNOXGNASE"/>
</dbReference>
<dbReference type="InterPro" id="IPR002938">
    <property type="entry name" value="FAD-bd"/>
</dbReference>
<evidence type="ECO:0000256" key="2">
    <source>
        <dbReference type="ARBA" id="ARBA00022630"/>
    </source>
</evidence>
<keyword evidence="2" id="KW-0285">Flavoprotein</keyword>
<dbReference type="Pfam" id="PF01494">
    <property type="entry name" value="FAD_binding_3"/>
    <property type="match status" value="2"/>
</dbReference>
<comment type="cofactor">
    <cofactor evidence="1">
        <name>FAD</name>
        <dbReference type="ChEBI" id="CHEBI:57692"/>
    </cofactor>
</comment>
<dbReference type="EC" id="1.14.13.9" evidence="8"/>
<comment type="caution">
    <text evidence="8">The sequence shown here is derived from an EMBL/GenBank/DDBJ whole genome shotgun (WGS) entry which is preliminary data.</text>
</comment>
<keyword evidence="6 8" id="KW-0503">Monooxygenase</keyword>
<dbReference type="InterPro" id="IPR036188">
    <property type="entry name" value="FAD/NAD-bd_sf"/>
</dbReference>
<sequence>MPEARPAAFAGQKIVIVGAGLAGTLCAIMLAQRGARVEIIERQTFDPKDDYSNRRSFNVTVSSRGEAAMKAAGIWDRVKARTIAITGRTCHEGLGSTFFSYSRDRSVALHGARRSDVNGELLAAAAEHEGIAIRFGWTLRDLDKASGALTIAPVASDAPAETIGDADFVIGADGVHSAVRRLIHRGERADFTQRYLDWNYREIAIPAGPDADHPWRMDPNSLHLWPRGDLMMFALPNPDGSFTGNFIYPCAREADFAAIGLVGEMFRREFPDVAALVPDAEERLRVTPPSYFPTQRNSKWSHGDRFVLLGDAAHATVPFYGQGMNSAFESVLELVSCLERFPRSERARAFEAYQSARKPHTDAVADLSIENFDELRSRFRHVVPQARRRVEVLLNRLLPNAFVPLHVRVSHSLEGYRTAIDACARRDRLLRWFGFDLLVYAAAGGQIAATALHRVWHGGTGLSEHLARRRAVAAAHVEAEALLPGDPSSERPA</sequence>
<dbReference type="RefSeq" id="WP_183197609.1">
    <property type="nucleotide sequence ID" value="NZ_JACIEK010000001.1"/>
</dbReference>
<evidence type="ECO:0000256" key="1">
    <source>
        <dbReference type="ARBA" id="ARBA00001974"/>
    </source>
</evidence>
<accession>A0A7W6E8J4</accession>
<dbReference type="GO" id="GO:0004502">
    <property type="term" value="F:kynurenine 3-monooxygenase activity"/>
    <property type="evidence" value="ECO:0007669"/>
    <property type="project" value="UniProtKB-EC"/>
</dbReference>
<dbReference type="SUPFAM" id="SSF51905">
    <property type="entry name" value="FAD/NAD(P)-binding domain"/>
    <property type="match status" value="1"/>
</dbReference>
<dbReference type="GO" id="GO:0070189">
    <property type="term" value="P:kynurenine metabolic process"/>
    <property type="evidence" value="ECO:0007669"/>
    <property type="project" value="TreeGrafter"/>
</dbReference>
<dbReference type="PANTHER" id="PTHR46028:SF2">
    <property type="entry name" value="KYNURENINE 3-MONOOXYGENASE"/>
    <property type="match status" value="1"/>
</dbReference>
<dbReference type="PANTHER" id="PTHR46028">
    <property type="entry name" value="KYNURENINE 3-MONOOXYGENASE"/>
    <property type="match status" value="1"/>
</dbReference>
<proteinExistence type="predicted"/>
<keyword evidence="3" id="KW-0274">FAD</keyword>
<keyword evidence="9" id="KW-1185">Reference proteome</keyword>
<dbReference type="EMBL" id="JACIEK010000001">
    <property type="protein sequence ID" value="MBB3996741.1"/>
    <property type="molecule type" value="Genomic_DNA"/>
</dbReference>
<dbReference type="Gene3D" id="3.50.50.60">
    <property type="entry name" value="FAD/NAD(P)-binding domain"/>
    <property type="match status" value="1"/>
</dbReference>